<dbReference type="Proteomes" id="UP000326179">
    <property type="component" value="Chromosome"/>
</dbReference>
<dbReference type="Gene3D" id="3.60.130.10">
    <property type="entry name" value="Clavaminate synthase-like"/>
    <property type="match status" value="1"/>
</dbReference>
<feature type="domain" description="TauD/TfdA-like" evidence="3">
    <location>
        <begin position="78"/>
        <end position="301"/>
    </location>
</feature>
<evidence type="ECO:0000313" key="4">
    <source>
        <dbReference type="EMBL" id="QFZ72334.1"/>
    </source>
</evidence>
<sequence>MPERRSPVEEFGAQQMMQGIFVSRPTDAHIASRANLLEGGSELAPPLVPVPEVRAEDFSGRALDDFLGRLGEAGLAGLLLDRPLSDEGFRAFGEALGTPLPETDPAVLPNVSLDVVLNLVGERSRTENVSLQPFAANPLSLHTEGSGRPVAEQPRYIVLMCCDPGDDRVAAQTVLAPMDAIGSRLTPPDLETLSRTRYRRNPQGPPILRNIDGRQVFSFRDFLEESLEWTYGGTDSGTGTAPDTVDSALRALLTAMYAPGGHSGVRWERGLLLVIDNTFYFHGRRAGTFSVPARRRHLKRLRIK</sequence>
<evidence type="ECO:0000313" key="5">
    <source>
        <dbReference type="Proteomes" id="UP000326179"/>
    </source>
</evidence>
<keyword evidence="5" id="KW-1185">Reference proteome</keyword>
<keyword evidence="1" id="KW-0560">Oxidoreductase</keyword>
<reference evidence="4 5" key="1">
    <citation type="submission" date="2019-10" db="EMBL/GenBank/DDBJ databases">
        <title>A novel species.</title>
        <authorList>
            <person name="Gao J."/>
        </authorList>
    </citation>
    <scope>NUCLEOTIDE SEQUENCE [LARGE SCALE GENOMIC DNA]</scope>
    <source>
        <strain evidence="4 5">QMT-28</strain>
    </source>
</reference>
<evidence type="ECO:0000256" key="2">
    <source>
        <dbReference type="ARBA" id="ARBA00023004"/>
    </source>
</evidence>
<dbReference type="InterPro" id="IPR003819">
    <property type="entry name" value="TauD/TfdA-like"/>
</dbReference>
<dbReference type="SUPFAM" id="SSF51197">
    <property type="entry name" value="Clavaminate synthase-like"/>
    <property type="match status" value="1"/>
</dbReference>
<name>A0A5Q0L6E7_9ACTN</name>
<dbReference type="GO" id="GO:0016491">
    <property type="term" value="F:oxidoreductase activity"/>
    <property type="evidence" value="ECO:0007669"/>
    <property type="project" value="UniProtKB-KW"/>
</dbReference>
<gene>
    <name evidence="4" type="ORF">GFH48_02835</name>
</gene>
<dbReference type="AlphaFoldDB" id="A0A5Q0L6E7"/>
<dbReference type="KEGG" id="sfy:GFH48_02835"/>
<protein>
    <recommendedName>
        <fullName evidence="3">TauD/TfdA-like domain-containing protein</fullName>
    </recommendedName>
</protein>
<evidence type="ECO:0000256" key="1">
    <source>
        <dbReference type="ARBA" id="ARBA00023002"/>
    </source>
</evidence>
<accession>A0A5Q0L6E7</accession>
<organism evidence="4 5">
    <name type="scientific">Streptomyces fagopyri</name>
    <dbReference type="NCBI Taxonomy" id="2662397"/>
    <lineage>
        <taxon>Bacteria</taxon>
        <taxon>Bacillati</taxon>
        <taxon>Actinomycetota</taxon>
        <taxon>Actinomycetes</taxon>
        <taxon>Kitasatosporales</taxon>
        <taxon>Streptomycetaceae</taxon>
        <taxon>Streptomyces</taxon>
    </lineage>
</organism>
<dbReference type="Pfam" id="PF02668">
    <property type="entry name" value="TauD"/>
    <property type="match status" value="1"/>
</dbReference>
<dbReference type="InterPro" id="IPR042098">
    <property type="entry name" value="TauD-like_sf"/>
</dbReference>
<dbReference type="EMBL" id="CP045643">
    <property type="protein sequence ID" value="QFZ72334.1"/>
    <property type="molecule type" value="Genomic_DNA"/>
</dbReference>
<keyword evidence="2" id="KW-0408">Iron</keyword>
<proteinExistence type="predicted"/>
<evidence type="ECO:0000259" key="3">
    <source>
        <dbReference type="Pfam" id="PF02668"/>
    </source>
</evidence>